<name>A0A451BKP0_9GAMM</name>
<dbReference type="AlphaFoldDB" id="A0A451BKP0"/>
<organism evidence="1">
    <name type="scientific">Candidatus Kentrum sp. SD</name>
    <dbReference type="NCBI Taxonomy" id="2126332"/>
    <lineage>
        <taxon>Bacteria</taxon>
        <taxon>Pseudomonadati</taxon>
        <taxon>Pseudomonadota</taxon>
        <taxon>Gammaproteobacteria</taxon>
        <taxon>Candidatus Kentrum</taxon>
    </lineage>
</organism>
<sequence>MRYHFHPRPALNILKRFHFITGVNQGSVLNFPLHSNRQLGEYRKRRQDGVLSKKTCIVVLYENFHTVRSTLFISRSALQMDLVSMVLY</sequence>
<dbReference type="EMBL" id="CAADHB010000027">
    <property type="protein sequence ID" value="VFK78834.1"/>
    <property type="molecule type" value="Genomic_DNA"/>
</dbReference>
<accession>A0A451BKP0</accession>
<gene>
    <name evidence="1" type="ORF">BECKSD772D_GA0070982_10273</name>
</gene>
<proteinExistence type="predicted"/>
<evidence type="ECO:0000313" key="1">
    <source>
        <dbReference type="EMBL" id="VFK78834.1"/>
    </source>
</evidence>
<protein>
    <submittedName>
        <fullName evidence="1">Uncharacterized protein</fullName>
    </submittedName>
</protein>
<reference evidence="1" key="1">
    <citation type="submission" date="2019-02" db="EMBL/GenBank/DDBJ databases">
        <authorList>
            <person name="Gruber-Vodicka R. H."/>
            <person name="Seah K. B. B."/>
        </authorList>
    </citation>
    <scope>NUCLEOTIDE SEQUENCE</scope>
    <source>
        <strain evidence="1">BECK_S127</strain>
    </source>
</reference>